<dbReference type="Pfam" id="PF12730">
    <property type="entry name" value="ABC2_membrane_4"/>
    <property type="match status" value="1"/>
</dbReference>
<name>A0ABS1J3B7_9FIRM</name>
<feature type="transmembrane region" description="Helical" evidence="1">
    <location>
        <begin position="130"/>
        <end position="157"/>
    </location>
</feature>
<organism evidence="2 3">
    <name type="scientific">Catonella massiliensis</name>
    <dbReference type="NCBI Taxonomy" id="2799636"/>
    <lineage>
        <taxon>Bacteria</taxon>
        <taxon>Bacillati</taxon>
        <taxon>Bacillota</taxon>
        <taxon>Clostridia</taxon>
        <taxon>Lachnospirales</taxon>
        <taxon>Lachnospiraceae</taxon>
        <taxon>Catonella</taxon>
    </lineage>
</organism>
<feature type="transmembrane region" description="Helical" evidence="1">
    <location>
        <begin position="221"/>
        <end position="243"/>
    </location>
</feature>
<feature type="transmembrane region" description="Helical" evidence="1">
    <location>
        <begin position="54"/>
        <end position="75"/>
    </location>
</feature>
<keyword evidence="3" id="KW-1185">Reference proteome</keyword>
<keyword evidence="1" id="KW-0472">Membrane</keyword>
<dbReference type="CDD" id="cd21807">
    <property type="entry name" value="ABC-2_lan_permease_MutE_EpiE-like"/>
    <property type="match status" value="1"/>
</dbReference>
<reference evidence="2 3" key="1">
    <citation type="submission" date="2021-01" db="EMBL/GenBank/DDBJ databases">
        <title>Isolation and description of Catonella massiliensis sp. nov., a novel Catonella species, isolated from a stable periodontitis subject.</title>
        <authorList>
            <person name="Antezack A."/>
            <person name="Boxberger M."/>
            <person name="La Scola B."/>
            <person name="Monnet-Corti V."/>
        </authorList>
    </citation>
    <scope>NUCLEOTIDE SEQUENCE [LARGE SCALE GENOMIC DNA]</scope>
    <source>
        <strain evidence="2 3">Marseille-Q4567</strain>
    </source>
</reference>
<evidence type="ECO:0000256" key="1">
    <source>
        <dbReference type="SAM" id="Phobius"/>
    </source>
</evidence>
<proteinExistence type="predicted"/>
<dbReference type="Proteomes" id="UP000604730">
    <property type="component" value="Unassembled WGS sequence"/>
</dbReference>
<evidence type="ECO:0000313" key="3">
    <source>
        <dbReference type="Proteomes" id="UP000604730"/>
    </source>
</evidence>
<dbReference type="InterPro" id="IPR021205">
    <property type="entry name" value="Lanti_perm_SpaE/MutE/EpiE-like"/>
</dbReference>
<comment type="caution">
    <text evidence="2">The sequence shown here is derived from an EMBL/GenBank/DDBJ whole genome shotgun (WGS) entry which is preliminary data.</text>
</comment>
<keyword evidence="1" id="KW-1133">Transmembrane helix</keyword>
<sequence length="251" mass="28291">MINMIKAEFIKEKRGANFKLIFIVPVVFVVFNLLMVSLMGQSPEGKSYILATSFNWYPVMILPIVLSLLAVNIMGKEKQEHLGRDNSLNLSIGKMIIAKNIVVFSELFAILFISSLLIYIVGKMILGETIFIHTLIIATLCLFVGSLPIATLSLLIYRLFNKRLPVILINFLFTFPSAVIAVTNYWEFFPWAYNLRILSPIIGVHPNGTFLNPDSPMMEIGAVYTGLLISVAVWLVTDILILIKERRKTHA</sequence>
<feature type="transmembrane region" description="Helical" evidence="1">
    <location>
        <begin position="20"/>
        <end position="42"/>
    </location>
</feature>
<accession>A0ABS1J3B7</accession>
<gene>
    <name evidence="2" type="ORF">JJN12_12255</name>
</gene>
<feature type="transmembrane region" description="Helical" evidence="1">
    <location>
        <begin position="164"/>
        <end position="186"/>
    </location>
</feature>
<protein>
    <submittedName>
        <fullName evidence="2">ABC transporter permease</fullName>
    </submittedName>
</protein>
<dbReference type="EMBL" id="JAEPRJ010000001">
    <property type="protein sequence ID" value="MBK5898545.1"/>
    <property type="molecule type" value="Genomic_DNA"/>
</dbReference>
<feature type="transmembrane region" description="Helical" evidence="1">
    <location>
        <begin position="96"/>
        <end position="118"/>
    </location>
</feature>
<evidence type="ECO:0000313" key="2">
    <source>
        <dbReference type="EMBL" id="MBK5898545.1"/>
    </source>
</evidence>
<keyword evidence="1" id="KW-0812">Transmembrane</keyword>